<gene>
    <name evidence="1" type="ORF">N3K66_003284</name>
</gene>
<keyword evidence="2" id="KW-1185">Reference proteome</keyword>
<comment type="caution">
    <text evidence="1">The sequence shown here is derived from an EMBL/GenBank/DDBJ whole genome shotgun (WGS) entry which is preliminary data.</text>
</comment>
<reference evidence="1" key="1">
    <citation type="submission" date="2022-10" db="EMBL/GenBank/DDBJ databases">
        <title>Complete Genome of Trichothecium roseum strain YXFP-22015, a Plant Pathogen Isolated from Citrus.</title>
        <authorList>
            <person name="Wang Y."/>
            <person name="Zhu L."/>
        </authorList>
    </citation>
    <scope>NUCLEOTIDE SEQUENCE</scope>
    <source>
        <strain evidence="1">YXFP-22015</strain>
    </source>
</reference>
<organism evidence="1 2">
    <name type="scientific">Trichothecium roseum</name>
    <dbReference type="NCBI Taxonomy" id="47278"/>
    <lineage>
        <taxon>Eukaryota</taxon>
        <taxon>Fungi</taxon>
        <taxon>Dikarya</taxon>
        <taxon>Ascomycota</taxon>
        <taxon>Pezizomycotina</taxon>
        <taxon>Sordariomycetes</taxon>
        <taxon>Hypocreomycetidae</taxon>
        <taxon>Hypocreales</taxon>
        <taxon>Hypocreales incertae sedis</taxon>
        <taxon>Trichothecium</taxon>
    </lineage>
</organism>
<accession>A0ACC0V5N8</accession>
<dbReference type="EMBL" id="CM047942">
    <property type="protein sequence ID" value="KAI9901467.1"/>
    <property type="molecule type" value="Genomic_DNA"/>
</dbReference>
<name>A0ACC0V5N8_9HYPO</name>
<proteinExistence type="predicted"/>
<protein>
    <submittedName>
        <fullName evidence="1">Uncharacterized protein</fullName>
    </submittedName>
</protein>
<evidence type="ECO:0000313" key="1">
    <source>
        <dbReference type="EMBL" id="KAI9901467.1"/>
    </source>
</evidence>
<evidence type="ECO:0000313" key="2">
    <source>
        <dbReference type="Proteomes" id="UP001163324"/>
    </source>
</evidence>
<sequence>MLLSTVLGATAALAGLASAQTQSQPADTAQQTPSAEELKLLEQARAAYPICAQKCMAKLIPQSECSLTDLPCLCTNEELNLQIAGCALQACTTYEGLQTKNVSMTMCGAPVRDKSAEPLVIGMVFGALALLAFGLRMCSLIAKEGRTMGWDDYMCLLNVLLAGPPTAFAVTLTNNGLGKDMWTLPLQNIKNVLEYYYLGEIFYFASITTTKLSILLFILRVFPDQGFRKIVYGVCGLVIAYGLSFIFATAFQCWPVQWSWQQVDDNWGTGSCNNIHIQGWMSAIFNIVIDLIMLALPLKNLWELQMKLKKKLMIMFMFTLGIFVTIISVIRLHSLVLFANSQNITWDYSEAAWWSTLEIHVGIICACLPSVRQLFVHLGASILGTTKNSSKGSKGYSSKSSSGIGSGKFGSSTGRTTDSQQAPKRGDEGDFVPLVEYPGNKAFDKNAPYSAGMTHTHSSDSI</sequence>
<dbReference type="Proteomes" id="UP001163324">
    <property type="component" value="Chromosome 3"/>
</dbReference>